<feature type="non-terminal residue" evidence="3">
    <location>
        <position position="902"/>
    </location>
</feature>
<keyword evidence="2" id="KW-1133">Transmembrane helix</keyword>
<protein>
    <submittedName>
        <fullName evidence="3">Uncharacterized protein</fullName>
    </submittedName>
</protein>
<dbReference type="Proteomes" id="UP001177023">
    <property type="component" value="Unassembled WGS sequence"/>
</dbReference>
<feature type="transmembrane region" description="Helical" evidence="2">
    <location>
        <begin position="17"/>
        <end position="39"/>
    </location>
</feature>
<keyword evidence="2" id="KW-0472">Membrane</keyword>
<evidence type="ECO:0000256" key="1">
    <source>
        <dbReference type="SAM" id="MobiDB-lite"/>
    </source>
</evidence>
<feature type="transmembrane region" description="Helical" evidence="2">
    <location>
        <begin position="344"/>
        <end position="365"/>
    </location>
</feature>
<feature type="region of interest" description="Disordered" evidence="1">
    <location>
        <begin position="278"/>
        <end position="301"/>
    </location>
</feature>
<feature type="compositionally biased region" description="Basic and acidic residues" evidence="1">
    <location>
        <begin position="286"/>
        <end position="295"/>
    </location>
</feature>
<evidence type="ECO:0000256" key="2">
    <source>
        <dbReference type="SAM" id="Phobius"/>
    </source>
</evidence>
<keyword evidence="4" id="KW-1185">Reference proteome</keyword>
<accession>A0AA36CL64</accession>
<dbReference type="EMBL" id="CATQJA010002297">
    <property type="protein sequence ID" value="CAJ0570347.1"/>
    <property type="molecule type" value="Genomic_DNA"/>
</dbReference>
<sequence length="902" mass="104237">MAGLPFHWQALVENGTVFYQMILPPGVIIFVTVLLRYLIPRIFPDWHGGSAEGEEGVDDNRVSIYVDLAPDTSETSDYAARWKAGFFKRGFKKALLKKGVDPKLVNITLEQVDDGDVMSVTEGSDPGVESEKPKITRLKLMLPDDAVPLVQKMQEKLTVECDKLRASAVKLDHMLTIEGTAGADIPRAERTARLLKLETLWHKTLRSARIELLDKSVFCASEEFEKTMPADAIIGRILYMVPKSAAKKAMSVIWKALTCPTPETEETVAGLTLLMRGRPGKKQKEKSKTDGEKPKQQPLAQELWQEWPGKRRVRKPQNHLLFPATRSMADVAFDWRALADDGAIFYYLLIPALIAVTTMLFRYIWGKKTERSLRDLSKPELKKHEIEAEALAADKGNELKEREKELLEQDAGEKEKRETERHETERCEKERREEERREKERSEQEKREPQKREQEAREKERRDEEERREQEAREKERLEKQEREKERREKEACEKERRQAEERREQEKREQHKREQEKREQEAREKERLEREQREQEVRENERREKQLLEHEAREKERREQVERKQQAREQERLVQEARETEKREAERSEQEVQADGMTPELCTVLAVCAALDDKLFAGVPGHWERKLSLAIRAWKKSVKGSAPTEQNLKITLALISDAHAMKFIHHIYTVLTGRLSTSLFDDTLEKSLDDELHDGIEQWQRFIGLHPMRPDAMLEKVQEIAKKAHDRALPVLLEALQKLQKPDDDEDVDGPVKVEVWIPPLGPSPRPTNHCRNADTIYETVCVYFDSHGMADGEAAKIMETLKSQFETQLDMMGHKKNDVADIAVHTFRDDTTAGDPQLRGVIVFLTNLAVLESLEDVRLGAGFFHVQKTDDPRDVKVVDKLCAEIGDGMEGEVSEFLCSF</sequence>
<organism evidence="3 4">
    <name type="scientific">Mesorhabditis spiculigera</name>
    <dbReference type="NCBI Taxonomy" id="96644"/>
    <lineage>
        <taxon>Eukaryota</taxon>
        <taxon>Metazoa</taxon>
        <taxon>Ecdysozoa</taxon>
        <taxon>Nematoda</taxon>
        <taxon>Chromadorea</taxon>
        <taxon>Rhabditida</taxon>
        <taxon>Rhabditina</taxon>
        <taxon>Rhabditomorpha</taxon>
        <taxon>Rhabditoidea</taxon>
        <taxon>Rhabditidae</taxon>
        <taxon>Mesorhabditinae</taxon>
        <taxon>Mesorhabditis</taxon>
    </lineage>
</organism>
<keyword evidence="2" id="KW-0812">Transmembrane</keyword>
<feature type="region of interest" description="Disordered" evidence="1">
    <location>
        <begin position="406"/>
        <end position="595"/>
    </location>
</feature>
<reference evidence="3" key="1">
    <citation type="submission" date="2023-06" db="EMBL/GenBank/DDBJ databases">
        <authorList>
            <person name="Delattre M."/>
        </authorList>
    </citation>
    <scope>NUCLEOTIDE SEQUENCE</scope>
    <source>
        <strain evidence="3">AF72</strain>
    </source>
</reference>
<comment type="caution">
    <text evidence="3">The sequence shown here is derived from an EMBL/GenBank/DDBJ whole genome shotgun (WGS) entry which is preliminary data.</text>
</comment>
<name>A0AA36CL64_9BILA</name>
<feature type="compositionally biased region" description="Basic and acidic residues" evidence="1">
    <location>
        <begin position="406"/>
        <end position="591"/>
    </location>
</feature>
<evidence type="ECO:0000313" key="4">
    <source>
        <dbReference type="Proteomes" id="UP001177023"/>
    </source>
</evidence>
<dbReference type="AlphaFoldDB" id="A0AA36CL64"/>
<evidence type="ECO:0000313" key="3">
    <source>
        <dbReference type="EMBL" id="CAJ0570347.1"/>
    </source>
</evidence>
<gene>
    <name evidence="3" type="ORF">MSPICULIGERA_LOCUS8789</name>
</gene>
<proteinExistence type="predicted"/>